<dbReference type="AlphaFoldDB" id="A0A8E2BH32"/>
<gene>
    <name evidence="2" type="ORF">HNQ96_006429</name>
</gene>
<feature type="signal peptide" evidence="1">
    <location>
        <begin position="1"/>
        <end position="27"/>
    </location>
</feature>
<feature type="chain" id="PRO_5034977265" evidence="1">
    <location>
        <begin position="28"/>
        <end position="116"/>
    </location>
</feature>
<dbReference type="EMBL" id="JACHGI010000034">
    <property type="protein sequence ID" value="MBB6470530.1"/>
    <property type="molecule type" value="Genomic_DNA"/>
</dbReference>
<keyword evidence="1" id="KW-0732">Signal</keyword>
<evidence type="ECO:0000313" key="2">
    <source>
        <dbReference type="EMBL" id="MBB6470530.1"/>
    </source>
</evidence>
<organism evidence="2 3">
    <name type="scientific">Aminobacter carboxidus</name>
    <dbReference type="NCBI Taxonomy" id="376165"/>
    <lineage>
        <taxon>Bacteria</taxon>
        <taxon>Pseudomonadati</taxon>
        <taxon>Pseudomonadota</taxon>
        <taxon>Alphaproteobacteria</taxon>
        <taxon>Hyphomicrobiales</taxon>
        <taxon>Phyllobacteriaceae</taxon>
        <taxon>Aminobacter</taxon>
    </lineage>
</organism>
<name>A0A8E2BH32_9HYPH</name>
<accession>A0A8E2BH32</accession>
<comment type="caution">
    <text evidence="2">The sequence shown here is derived from an EMBL/GenBank/DDBJ whole genome shotgun (WGS) entry which is preliminary data.</text>
</comment>
<evidence type="ECO:0000313" key="3">
    <source>
        <dbReference type="Proteomes" id="UP000532373"/>
    </source>
</evidence>
<proteinExistence type="predicted"/>
<sequence length="116" mass="12250">MANASIASKKMLVGTIVLLLLCGVATAADTSVGGRPDGPRVNTPGTDLSPGGKIKRCNAVLANPQAFEIDLHELCKLLRSLTKPNRLRQPSVEFTKAMRCIGCGVVRVAGADDHQR</sequence>
<dbReference type="Proteomes" id="UP000532373">
    <property type="component" value="Unassembled WGS sequence"/>
</dbReference>
<protein>
    <submittedName>
        <fullName evidence="2">Uncharacterized protein</fullName>
    </submittedName>
</protein>
<evidence type="ECO:0000256" key="1">
    <source>
        <dbReference type="SAM" id="SignalP"/>
    </source>
</evidence>
<dbReference type="RefSeq" id="WP_157096954.1">
    <property type="nucleotide sequence ID" value="NZ_JACHGI010000034.1"/>
</dbReference>
<reference evidence="2 3" key="1">
    <citation type="submission" date="2020-08" db="EMBL/GenBank/DDBJ databases">
        <title>Genomic Encyclopedia of Type Strains, Phase IV (KMG-IV): sequencing the most valuable type-strain genomes for metagenomic binning, comparative biology and taxonomic classification.</title>
        <authorList>
            <person name="Goeker M."/>
        </authorList>
    </citation>
    <scope>NUCLEOTIDE SEQUENCE [LARGE SCALE GENOMIC DNA]</scope>
    <source>
        <strain evidence="2 3">DSM 17454</strain>
    </source>
</reference>